<dbReference type="InterPro" id="IPR027417">
    <property type="entry name" value="P-loop_NTPase"/>
</dbReference>
<dbReference type="HOGENOM" id="CLU_000604_1_22_11"/>
<dbReference type="PANTHER" id="PTHR24220:SF685">
    <property type="entry name" value="ABC TRANSPORTER RELATED"/>
    <property type="match status" value="1"/>
</dbReference>
<evidence type="ECO:0000256" key="1">
    <source>
        <dbReference type="ARBA" id="ARBA00022448"/>
    </source>
</evidence>
<dbReference type="OrthoDB" id="9802264at2"/>
<evidence type="ECO:0000313" key="5">
    <source>
        <dbReference type="EMBL" id="ACQ81069.1"/>
    </source>
</evidence>
<gene>
    <name evidence="5" type="ordered locus">Bcav_2824</name>
</gene>
<evidence type="ECO:0000259" key="4">
    <source>
        <dbReference type="PROSITE" id="PS50893"/>
    </source>
</evidence>
<sequence>MSIDVTPAPATGPAAAVPAVRAAGLHKVYGRGETEVRALDGVDVTFASGAFTAIMGASGSGKSTLLHLLAGLDSATAGSVFLGETELTRLDDTALTLLRRERVGFVFQAFNLLPMFTAEQNIVLPLELAGADVDRAWFDTLVETLALRERLTHRPSELSGGQQQRVAIARALLTRPDVVFADEPTGNLDSRTGAEVLAFLRRSVRELGQTVVMVTHDPAAAAYADRVVLLADGRVAGEITDPTPESVLTGLEALRGADVVAQAAGGRH</sequence>
<dbReference type="GO" id="GO:0005886">
    <property type="term" value="C:plasma membrane"/>
    <property type="evidence" value="ECO:0007669"/>
    <property type="project" value="TreeGrafter"/>
</dbReference>
<dbReference type="KEGG" id="bcv:Bcav_2824"/>
<reference evidence="5 6" key="1">
    <citation type="journal article" date="2009" name="Stand. Genomic Sci.">
        <title>Complete genome sequence of Beutenbergia cavernae type strain (HKI 0122).</title>
        <authorList>
            <person name="Land M."/>
            <person name="Pukall R."/>
            <person name="Abt B."/>
            <person name="Goker M."/>
            <person name="Rohde M."/>
            <person name="Glavina Del Rio T."/>
            <person name="Tice H."/>
            <person name="Copeland A."/>
            <person name="Cheng J.F."/>
            <person name="Lucas S."/>
            <person name="Chen F."/>
            <person name="Nolan M."/>
            <person name="Bruce D."/>
            <person name="Goodwin L."/>
            <person name="Pitluck S."/>
            <person name="Ivanova N."/>
            <person name="Mavromatis K."/>
            <person name="Ovchinnikova G."/>
            <person name="Pati A."/>
            <person name="Chen A."/>
            <person name="Palaniappan K."/>
            <person name="Hauser L."/>
            <person name="Chang Y.J."/>
            <person name="Jefferies C.C."/>
            <person name="Saunders E."/>
            <person name="Brettin T."/>
            <person name="Detter J.C."/>
            <person name="Han C."/>
            <person name="Chain P."/>
            <person name="Bristow J."/>
            <person name="Eisen J.A."/>
            <person name="Markowitz V."/>
            <person name="Hugenholtz P."/>
            <person name="Kyrpides N.C."/>
            <person name="Klenk H.P."/>
            <person name="Lapidus A."/>
        </authorList>
    </citation>
    <scope>NUCLEOTIDE SEQUENCE [LARGE SCALE GENOMIC DNA]</scope>
    <source>
        <strain evidence="6">ATCC BAA-8 / DSM 12333 / NBRC 16432</strain>
    </source>
</reference>
<dbReference type="InterPro" id="IPR015854">
    <property type="entry name" value="ABC_transpr_LolD-like"/>
</dbReference>
<keyword evidence="3" id="KW-0067">ATP-binding</keyword>
<evidence type="ECO:0000313" key="6">
    <source>
        <dbReference type="Proteomes" id="UP000007962"/>
    </source>
</evidence>
<dbReference type="EMBL" id="CP001618">
    <property type="protein sequence ID" value="ACQ81069.1"/>
    <property type="molecule type" value="Genomic_DNA"/>
</dbReference>
<dbReference type="InterPro" id="IPR017871">
    <property type="entry name" value="ABC_transporter-like_CS"/>
</dbReference>
<dbReference type="InterPro" id="IPR003593">
    <property type="entry name" value="AAA+_ATPase"/>
</dbReference>
<organism evidence="5 6">
    <name type="scientific">Beutenbergia cavernae (strain ATCC BAA-8 / DSM 12333 / CCUG 43141 / JCM 11478 / NBRC 16432 / NCIMB 13614 / HKI 0122)</name>
    <dbReference type="NCBI Taxonomy" id="471853"/>
    <lineage>
        <taxon>Bacteria</taxon>
        <taxon>Bacillati</taxon>
        <taxon>Actinomycetota</taxon>
        <taxon>Actinomycetes</taxon>
        <taxon>Micrococcales</taxon>
        <taxon>Beutenbergiaceae</taxon>
        <taxon>Beutenbergia</taxon>
    </lineage>
</organism>
<dbReference type="SUPFAM" id="SSF52540">
    <property type="entry name" value="P-loop containing nucleoside triphosphate hydrolases"/>
    <property type="match status" value="1"/>
</dbReference>
<accession>C5BYG9</accession>
<name>C5BYG9_BEUC1</name>
<dbReference type="GO" id="GO:0005524">
    <property type="term" value="F:ATP binding"/>
    <property type="evidence" value="ECO:0007669"/>
    <property type="project" value="UniProtKB-KW"/>
</dbReference>
<dbReference type="PANTHER" id="PTHR24220">
    <property type="entry name" value="IMPORT ATP-BINDING PROTEIN"/>
    <property type="match status" value="1"/>
</dbReference>
<dbReference type="Pfam" id="PF00005">
    <property type="entry name" value="ABC_tran"/>
    <property type="match status" value="1"/>
</dbReference>
<dbReference type="GO" id="GO:0022857">
    <property type="term" value="F:transmembrane transporter activity"/>
    <property type="evidence" value="ECO:0007669"/>
    <property type="project" value="TreeGrafter"/>
</dbReference>
<feature type="domain" description="ABC transporter" evidence="4">
    <location>
        <begin position="20"/>
        <end position="257"/>
    </location>
</feature>
<evidence type="ECO:0000256" key="3">
    <source>
        <dbReference type="ARBA" id="ARBA00022840"/>
    </source>
</evidence>
<dbReference type="STRING" id="471853.Bcav_2824"/>
<dbReference type="AlphaFoldDB" id="C5BYG9"/>
<dbReference type="PROSITE" id="PS50893">
    <property type="entry name" value="ABC_TRANSPORTER_2"/>
    <property type="match status" value="1"/>
</dbReference>
<dbReference type="GO" id="GO:0016887">
    <property type="term" value="F:ATP hydrolysis activity"/>
    <property type="evidence" value="ECO:0007669"/>
    <property type="project" value="InterPro"/>
</dbReference>
<dbReference type="Gene3D" id="3.40.50.300">
    <property type="entry name" value="P-loop containing nucleotide triphosphate hydrolases"/>
    <property type="match status" value="1"/>
</dbReference>
<dbReference type="PROSITE" id="PS00211">
    <property type="entry name" value="ABC_TRANSPORTER_1"/>
    <property type="match status" value="1"/>
</dbReference>
<dbReference type="GO" id="GO:0098796">
    <property type="term" value="C:membrane protein complex"/>
    <property type="evidence" value="ECO:0007669"/>
    <property type="project" value="UniProtKB-ARBA"/>
</dbReference>
<protein>
    <submittedName>
        <fullName evidence="5">ABC transporter related</fullName>
    </submittedName>
</protein>
<keyword evidence="1" id="KW-0813">Transport</keyword>
<dbReference type="RefSeq" id="WP_015883309.1">
    <property type="nucleotide sequence ID" value="NC_012669.1"/>
</dbReference>
<dbReference type="InterPro" id="IPR003439">
    <property type="entry name" value="ABC_transporter-like_ATP-bd"/>
</dbReference>
<keyword evidence="6" id="KW-1185">Reference proteome</keyword>
<dbReference type="FunFam" id="3.40.50.300:FF:000032">
    <property type="entry name" value="Export ABC transporter ATP-binding protein"/>
    <property type="match status" value="1"/>
</dbReference>
<dbReference type="SMART" id="SM00382">
    <property type="entry name" value="AAA"/>
    <property type="match status" value="1"/>
</dbReference>
<evidence type="ECO:0000256" key="2">
    <source>
        <dbReference type="ARBA" id="ARBA00022741"/>
    </source>
</evidence>
<dbReference type="Proteomes" id="UP000007962">
    <property type="component" value="Chromosome"/>
</dbReference>
<dbReference type="InterPro" id="IPR017911">
    <property type="entry name" value="MacB-like_ATP-bd"/>
</dbReference>
<proteinExistence type="predicted"/>
<dbReference type="CDD" id="cd03255">
    <property type="entry name" value="ABC_MJ0796_LolCDE_FtsE"/>
    <property type="match status" value="1"/>
</dbReference>
<dbReference type="eggNOG" id="COG1136">
    <property type="taxonomic scope" value="Bacteria"/>
</dbReference>
<keyword evidence="2" id="KW-0547">Nucleotide-binding</keyword>